<dbReference type="Proteomes" id="UP000221080">
    <property type="component" value="Chromosome 6"/>
</dbReference>
<dbReference type="GeneID" id="108261079"/>
<dbReference type="Pfam" id="PF15067">
    <property type="entry name" value="FAM124"/>
    <property type="match status" value="1"/>
</dbReference>
<comment type="similarity">
    <text evidence="1">Belongs to the FAM124 family.</text>
</comment>
<proteinExistence type="inferred from homology"/>
<keyword evidence="4" id="KW-1185">Reference proteome</keyword>
<evidence type="ECO:0000313" key="4">
    <source>
        <dbReference type="Proteomes" id="UP000221080"/>
    </source>
</evidence>
<dbReference type="InterPro" id="IPR029380">
    <property type="entry name" value="FAM124"/>
</dbReference>
<protein>
    <submittedName>
        <fullName evidence="5">Protein FAM124A</fullName>
    </submittedName>
</protein>
<feature type="region of interest" description="Disordered" evidence="2">
    <location>
        <begin position="284"/>
        <end position="312"/>
    </location>
</feature>
<reference evidence="4" key="1">
    <citation type="journal article" date="2016" name="Nat. Commun.">
        <title>The channel catfish genome sequence provides insights into the evolution of scale formation in teleosts.</title>
        <authorList>
            <person name="Liu Z."/>
            <person name="Liu S."/>
            <person name="Yao J."/>
            <person name="Bao L."/>
            <person name="Zhang J."/>
            <person name="Li Y."/>
            <person name="Jiang C."/>
            <person name="Sun L."/>
            <person name="Wang R."/>
            <person name="Zhang Y."/>
            <person name="Zhou T."/>
            <person name="Zeng Q."/>
            <person name="Fu Q."/>
            <person name="Gao S."/>
            <person name="Li N."/>
            <person name="Koren S."/>
            <person name="Jiang Y."/>
            <person name="Zimin A."/>
            <person name="Xu P."/>
            <person name="Phillippy A.M."/>
            <person name="Geng X."/>
            <person name="Song L."/>
            <person name="Sun F."/>
            <person name="Li C."/>
            <person name="Wang X."/>
            <person name="Chen A."/>
            <person name="Jin Y."/>
            <person name="Yuan Z."/>
            <person name="Yang Y."/>
            <person name="Tan S."/>
            <person name="Peatman E."/>
            <person name="Lu J."/>
            <person name="Qin Z."/>
            <person name="Dunham R."/>
            <person name="Li Z."/>
            <person name="Sonstegard T."/>
            <person name="Feng J."/>
            <person name="Danzmann R.G."/>
            <person name="Schroeder S."/>
            <person name="Scheffler B."/>
            <person name="Duke M.V."/>
            <person name="Ballard L."/>
            <person name="Kucuktas H."/>
            <person name="Kaltenboeck L."/>
            <person name="Liu H."/>
            <person name="Armbruster J."/>
            <person name="Xie Y."/>
            <person name="Kirby M.L."/>
            <person name="Tian Y."/>
            <person name="Flanagan M.E."/>
            <person name="Mu W."/>
            <person name="Waldbieser G.C."/>
        </authorList>
    </citation>
    <scope>NUCLEOTIDE SEQUENCE [LARGE SCALE GENOMIC DNA]</scope>
    <source>
        <strain evidence="4">SDA103</strain>
    </source>
</reference>
<evidence type="ECO:0000313" key="5">
    <source>
        <dbReference type="RefSeq" id="XP_017317429.3"/>
    </source>
</evidence>
<evidence type="ECO:0000256" key="2">
    <source>
        <dbReference type="SAM" id="MobiDB-lite"/>
    </source>
</evidence>
<organism evidence="4 5">
    <name type="scientific">Ictalurus punctatus</name>
    <name type="common">Channel catfish</name>
    <name type="synonym">Silurus punctatus</name>
    <dbReference type="NCBI Taxonomy" id="7998"/>
    <lineage>
        <taxon>Eukaryota</taxon>
        <taxon>Metazoa</taxon>
        <taxon>Chordata</taxon>
        <taxon>Craniata</taxon>
        <taxon>Vertebrata</taxon>
        <taxon>Euteleostomi</taxon>
        <taxon>Actinopterygii</taxon>
        <taxon>Neopterygii</taxon>
        <taxon>Teleostei</taxon>
        <taxon>Ostariophysi</taxon>
        <taxon>Siluriformes</taxon>
        <taxon>Ictaluridae</taxon>
        <taxon>Ictalurus</taxon>
    </lineage>
</organism>
<gene>
    <name evidence="5" type="primary">LOC108261079</name>
</gene>
<dbReference type="KEGG" id="ipu:108261079"/>
<dbReference type="PANTHER" id="PTHR14715:SF4">
    <property type="entry name" value="PROTEIN FAM124A"/>
    <property type="match status" value="1"/>
</dbReference>
<dbReference type="AlphaFoldDB" id="A0A2D0QGH5"/>
<sequence length="518" mass="58739">MEKNSSEIERADPGAETAGQLYAHCFPLSPTVFHCPCPWDLSMGDLLQDPFLVSVHIITDPGEAKTLQSAADQLLSLLHPQLTLFRVSERAERPQPRPQCLTDLHLSLCPYLSVILFLQEDYGREESHEQQLRCPPWRYHHTEYVKDLTFSPAMQDFFILAPGTPLWALQQVHYGKEIVRFTIYCRYETYSDQVRLYRLLLRRPLAQRNQLYSFCVVYSNHHMEIQLSFKRLPKGQDPTPTECTLMEIRVRNMAELIALLPHPCRPISDIRWQTKDYDGNKILLQVQGSSERSRDTIPSSPSSETPSFPPSNSYGPDAYKKCRCLSTSCSHTQNLLMQSSPTSLPLQCKQEDIESVQCSQEIMSAGWTDYHTHSLISMATKAFHSVSTYPSTSHPFSSISLTMPRFRINVDTLVGAEETDVDTGQAVISRSVDLSVVSAYLLPHTQIISRARVPQPLSEPPQLFSKASSLKHSNKTASLPKCVCALQVSSKWSRGEHQSNGLEITTDCKEEDKQEFFI</sequence>
<dbReference type="STRING" id="7998.ENSIPUP00000029218"/>
<dbReference type="PANTHER" id="PTHR14715">
    <property type="entry name" value="FAM124 DOMAIN-CONTAINING PROTEIN-RELATED"/>
    <property type="match status" value="1"/>
</dbReference>
<evidence type="ECO:0000256" key="1">
    <source>
        <dbReference type="ARBA" id="ARBA00006440"/>
    </source>
</evidence>
<dbReference type="RefSeq" id="XP_017317429.3">
    <property type="nucleotide sequence ID" value="XM_017461940.3"/>
</dbReference>
<dbReference type="OrthoDB" id="10023686at2759"/>
<feature type="compositionally biased region" description="Low complexity" evidence="2">
    <location>
        <begin position="298"/>
        <end position="312"/>
    </location>
</feature>
<accession>A0A2D0QGH5</accession>
<dbReference type="InterPro" id="IPR046365">
    <property type="entry name" value="FAM124_dom"/>
</dbReference>
<reference evidence="5" key="2">
    <citation type="submission" date="2025-08" db="UniProtKB">
        <authorList>
            <consortium name="RefSeq"/>
        </authorList>
    </citation>
    <scope>IDENTIFICATION</scope>
    <source>
        <tissue evidence="5">Blood</tissue>
    </source>
</reference>
<name>A0A2D0QGH5_ICTPU</name>
<feature type="domain" description="FAM124" evidence="3">
    <location>
        <begin position="53"/>
        <end position="285"/>
    </location>
</feature>
<evidence type="ECO:0000259" key="3">
    <source>
        <dbReference type="Pfam" id="PF15067"/>
    </source>
</evidence>